<evidence type="ECO:0000259" key="9">
    <source>
        <dbReference type="Pfam" id="PF04233"/>
    </source>
</evidence>
<name>A0A9D1MSJ6_9PROT</name>
<evidence type="ECO:0000256" key="5">
    <source>
        <dbReference type="ARBA" id="ARBA00023200"/>
    </source>
</evidence>
<dbReference type="PANTHER" id="PTHR38107">
    <property type="match status" value="1"/>
</dbReference>
<dbReference type="InterPro" id="IPR033907">
    <property type="entry name" value="Endolysin_autolysin"/>
</dbReference>
<evidence type="ECO:0000256" key="7">
    <source>
        <dbReference type="RuleBase" id="RU003788"/>
    </source>
</evidence>
<keyword evidence="6 7" id="KW-0326">Glycosidase</keyword>
<comment type="catalytic activity">
    <reaction evidence="1 7">
        <text>Hydrolysis of (1-&gt;4)-beta-linkages between N-acetylmuramic acid and N-acetyl-D-glucosamine residues in a peptidoglycan and between N-acetyl-D-glucosamine residues in chitodextrins.</text>
        <dbReference type="EC" id="3.2.1.17"/>
    </reaction>
</comment>
<dbReference type="InterPro" id="IPR034690">
    <property type="entry name" value="Endolysin_T4_type"/>
</dbReference>
<evidence type="ECO:0000256" key="8">
    <source>
        <dbReference type="SAM" id="Coils"/>
    </source>
</evidence>
<dbReference type="GO" id="GO:0031640">
    <property type="term" value="P:killing of cells of another organism"/>
    <property type="evidence" value="ECO:0007669"/>
    <property type="project" value="UniProtKB-KW"/>
</dbReference>
<dbReference type="GO" id="GO:0042742">
    <property type="term" value="P:defense response to bacterium"/>
    <property type="evidence" value="ECO:0007669"/>
    <property type="project" value="UniProtKB-KW"/>
</dbReference>
<feature type="domain" description="Phage head morphogenesis" evidence="9">
    <location>
        <begin position="130"/>
        <end position="180"/>
    </location>
</feature>
<dbReference type="PANTHER" id="PTHR38107:SF3">
    <property type="entry name" value="LYSOZYME RRRD-RELATED"/>
    <property type="match status" value="1"/>
</dbReference>
<evidence type="ECO:0000313" key="11">
    <source>
        <dbReference type="Proteomes" id="UP000824142"/>
    </source>
</evidence>
<dbReference type="SUPFAM" id="SSF53955">
    <property type="entry name" value="Lysozyme-like"/>
    <property type="match status" value="1"/>
</dbReference>
<dbReference type="Proteomes" id="UP000824142">
    <property type="component" value="Unassembled WGS sequence"/>
</dbReference>
<keyword evidence="8" id="KW-0175">Coiled coil</keyword>
<accession>A0A9D1MSJ6</accession>
<keyword evidence="4 7" id="KW-0378">Hydrolase</keyword>
<dbReference type="EMBL" id="DVNO01000021">
    <property type="protein sequence ID" value="HIU65487.1"/>
    <property type="molecule type" value="Genomic_DNA"/>
</dbReference>
<reference evidence="10" key="2">
    <citation type="journal article" date="2021" name="PeerJ">
        <title>Extensive microbial diversity within the chicken gut microbiome revealed by metagenomics and culture.</title>
        <authorList>
            <person name="Gilroy R."/>
            <person name="Ravi A."/>
            <person name="Getino M."/>
            <person name="Pursley I."/>
            <person name="Horton D.L."/>
            <person name="Alikhan N.F."/>
            <person name="Baker D."/>
            <person name="Gharbi K."/>
            <person name="Hall N."/>
            <person name="Watson M."/>
            <person name="Adriaenssens E.M."/>
            <person name="Foster-Nyarko E."/>
            <person name="Jarju S."/>
            <person name="Secka A."/>
            <person name="Antonio M."/>
            <person name="Oren A."/>
            <person name="Chaudhuri R.R."/>
            <person name="La Ragione R."/>
            <person name="Hildebrand F."/>
            <person name="Pallen M.J."/>
        </authorList>
    </citation>
    <scope>NUCLEOTIDE SEQUENCE</scope>
    <source>
        <strain evidence="10">CHK136-897</strain>
    </source>
</reference>
<dbReference type="InterPro" id="IPR023346">
    <property type="entry name" value="Lysozyme-like_dom_sf"/>
</dbReference>
<dbReference type="GO" id="GO:0009253">
    <property type="term" value="P:peptidoglycan catabolic process"/>
    <property type="evidence" value="ECO:0007669"/>
    <property type="project" value="InterPro"/>
</dbReference>
<dbReference type="CDD" id="cd00737">
    <property type="entry name" value="lyz_endolysin_autolysin"/>
    <property type="match status" value="1"/>
</dbReference>
<dbReference type="InterPro" id="IPR006528">
    <property type="entry name" value="Phage_head_morphogenesis_dom"/>
</dbReference>
<dbReference type="InterPro" id="IPR051018">
    <property type="entry name" value="Bacteriophage_GH24"/>
</dbReference>
<dbReference type="Pfam" id="PF04233">
    <property type="entry name" value="Phage_Mu_F"/>
    <property type="match status" value="1"/>
</dbReference>
<sequence>MKIPNFLRELINSNEYADKNSDTYVRATKYMNLLYPGQAEFDSTGKMTEPPYDMTYEQFLEAQKKLKEDIENAIQEAEEETEEEKGLSIDYSEFIETEETIDVRVLMPWGDIQNEKLIVYTLNIPDDDDEEHTEAKKIWIWHSEDDERICDDCASHNGKIFENMGDIPELPVHPNCRCWVEEQELDDNNKTVFSRVYKGYKKENKTSEASNMKISDNGINMLKRFEGSVKIGARHVIYDDKTGRPVNSDKELPAGVTIGYGHLIKSDEDFKHGITERQATEILRSDISTAERAIKDNITIPLSQNQYDALVSLAYNIGAKNFANSTVVKYVNDSNYHNTKYPTLESAWMAWNKSGGREMAGLTNRRQQEFNLFNN</sequence>
<evidence type="ECO:0000256" key="2">
    <source>
        <dbReference type="ARBA" id="ARBA00022529"/>
    </source>
</evidence>
<keyword evidence="2 7" id="KW-0929">Antimicrobial</keyword>
<proteinExistence type="inferred from homology"/>
<dbReference type="InterPro" id="IPR002196">
    <property type="entry name" value="Glyco_hydro_24"/>
</dbReference>
<evidence type="ECO:0000256" key="6">
    <source>
        <dbReference type="ARBA" id="ARBA00023295"/>
    </source>
</evidence>
<dbReference type="AlphaFoldDB" id="A0A9D1MSJ6"/>
<evidence type="ECO:0000313" key="10">
    <source>
        <dbReference type="EMBL" id="HIU65487.1"/>
    </source>
</evidence>
<keyword evidence="3 7" id="KW-0081">Bacteriolytic enzyme</keyword>
<dbReference type="Gene3D" id="1.10.530.40">
    <property type="match status" value="1"/>
</dbReference>
<organism evidence="10 11">
    <name type="scientific">Candidatus Enterousia avicola</name>
    <dbReference type="NCBI Taxonomy" id="2840787"/>
    <lineage>
        <taxon>Bacteria</taxon>
        <taxon>Pseudomonadati</taxon>
        <taxon>Pseudomonadota</taxon>
        <taxon>Alphaproteobacteria</taxon>
        <taxon>Candidatus Enterousia</taxon>
    </lineage>
</organism>
<evidence type="ECO:0000256" key="3">
    <source>
        <dbReference type="ARBA" id="ARBA00022638"/>
    </source>
</evidence>
<gene>
    <name evidence="10" type="ORF">IAC63_02495</name>
</gene>
<comment type="caution">
    <text evidence="10">The sequence shown here is derived from an EMBL/GenBank/DDBJ whole genome shotgun (WGS) entry which is preliminary data.</text>
</comment>
<dbReference type="GO" id="GO:0003796">
    <property type="term" value="F:lysozyme activity"/>
    <property type="evidence" value="ECO:0007669"/>
    <property type="project" value="UniProtKB-EC"/>
</dbReference>
<feature type="coiled-coil region" evidence="8">
    <location>
        <begin position="56"/>
        <end position="90"/>
    </location>
</feature>
<keyword evidence="5" id="KW-1035">Host cytoplasm</keyword>
<evidence type="ECO:0000256" key="4">
    <source>
        <dbReference type="ARBA" id="ARBA00022801"/>
    </source>
</evidence>
<dbReference type="InterPro" id="IPR023347">
    <property type="entry name" value="Lysozyme_dom_sf"/>
</dbReference>
<dbReference type="Pfam" id="PF00959">
    <property type="entry name" value="Phage_lysozyme"/>
    <property type="match status" value="1"/>
</dbReference>
<comment type="similarity">
    <text evidence="7">Belongs to the glycosyl hydrolase 24 family.</text>
</comment>
<dbReference type="HAMAP" id="MF_04110">
    <property type="entry name" value="ENDOLYSIN_T4"/>
    <property type="match status" value="1"/>
</dbReference>
<reference evidence="10" key="1">
    <citation type="submission" date="2020-10" db="EMBL/GenBank/DDBJ databases">
        <authorList>
            <person name="Gilroy R."/>
        </authorList>
    </citation>
    <scope>NUCLEOTIDE SEQUENCE</scope>
    <source>
        <strain evidence="10">CHK136-897</strain>
    </source>
</reference>
<dbReference type="EC" id="3.2.1.17" evidence="7"/>
<dbReference type="GO" id="GO:0016998">
    <property type="term" value="P:cell wall macromolecule catabolic process"/>
    <property type="evidence" value="ECO:0007669"/>
    <property type="project" value="InterPro"/>
</dbReference>
<evidence type="ECO:0000256" key="1">
    <source>
        <dbReference type="ARBA" id="ARBA00000632"/>
    </source>
</evidence>
<protein>
    <recommendedName>
        <fullName evidence="7">Lysozyme</fullName>
        <ecNumber evidence="7">3.2.1.17</ecNumber>
    </recommendedName>
</protein>